<protein>
    <submittedName>
        <fullName evidence="6">Ubiquitin-conjugating enzyme family protein</fullName>
    </submittedName>
</protein>
<feature type="active site" description="Glycyl thioester intermediate" evidence="3">
    <location>
        <position position="88"/>
    </location>
</feature>
<dbReference type="InterPro" id="IPR050113">
    <property type="entry name" value="Ub_conjugating_enzyme"/>
</dbReference>
<dbReference type="VEuPathDB" id="CryptoDB:cand_018140"/>
<dbReference type="OrthoDB" id="9984419at2759"/>
<comment type="similarity">
    <text evidence="4">Belongs to the ubiquitin-conjugating enzyme family.</text>
</comment>
<dbReference type="InterPro" id="IPR016135">
    <property type="entry name" value="UBQ-conjugating_enzyme/RWD"/>
</dbReference>
<evidence type="ECO:0000259" key="5">
    <source>
        <dbReference type="PROSITE" id="PS50127"/>
    </source>
</evidence>
<dbReference type="SMART" id="SM00212">
    <property type="entry name" value="UBCc"/>
    <property type="match status" value="1"/>
</dbReference>
<evidence type="ECO:0000256" key="4">
    <source>
        <dbReference type="RuleBase" id="RU362109"/>
    </source>
</evidence>
<evidence type="ECO:0000256" key="1">
    <source>
        <dbReference type="ARBA" id="ARBA00022679"/>
    </source>
</evidence>
<evidence type="ECO:0000256" key="3">
    <source>
        <dbReference type="PROSITE-ProRule" id="PRU10133"/>
    </source>
</evidence>
<keyword evidence="1" id="KW-0808">Transferase</keyword>
<reference evidence="6 7" key="1">
    <citation type="submission" date="2016-10" db="EMBL/GenBank/DDBJ databases">
        <title>Reductive evolution of mitochondrial metabolism and differential evolution of invasion-related proteins in Cryptosporidium.</title>
        <authorList>
            <person name="Liu S."/>
            <person name="Roellig D.M."/>
            <person name="Guo Y."/>
            <person name="Li N."/>
            <person name="Frace M.A."/>
            <person name="Tang K."/>
            <person name="Zhang L."/>
            <person name="Feng Y."/>
            <person name="Xiao L."/>
        </authorList>
    </citation>
    <scope>NUCLEOTIDE SEQUENCE [LARGE SCALE GENOMIC DNA]</scope>
    <source>
        <strain evidence="6">30847</strain>
    </source>
</reference>
<dbReference type="Pfam" id="PF00179">
    <property type="entry name" value="UQ_con"/>
    <property type="match status" value="1"/>
</dbReference>
<evidence type="ECO:0000256" key="2">
    <source>
        <dbReference type="ARBA" id="ARBA00022786"/>
    </source>
</evidence>
<keyword evidence="4" id="KW-0067">ATP-binding</keyword>
<keyword evidence="2 4" id="KW-0833">Ubl conjugation pathway</keyword>
<dbReference type="EMBL" id="LRBS01000101">
    <property type="protein sequence ID" value="OII73531.1"/>
    <property type="molecule type" value="Genomic_DNA"/>
</dbReference>
<keyword evidence="7" id="KW-1185">Reference proteome</keyword>
<feature type="domain" description="UBC core" evidence="5">
    <location>
        <begin position="4"/>
        <end position="150"/>
    </location>
</feature>
<evidence type="ECO:0000313" key="7">
    <source>
        <dbReference type="Proteomes" id="UP000186804"/>
    </source>
</evidence>
<dbReference type="GO" id="GO:0016740">
    <property type="term" value="F:transferase activity"/>
    <property type="evidence" value="ECO:0007669"/>
    <property type="project" value="UniProtKB-KW"/>
</dbReference>
<dbReference type="PROSITE" id="PS50127">
    <property type="entry name" value="UBC_2"/>
    <property type="match status" value="1"/>
</dbReference>
<dbReference type="InterPro" id="IPR000608">
    <property type="entry name" value="UBC"/>
</dbReference>
<dbReference type="Gene3D" id="3.10.110.10">
    <property type="entry name" value="Ubiquitin Conjugating Enzyme"/>
    <property type="match status" value="1"/>
</dbReference>
<proteinExistence type="inferred from homology"/>
<dbReference type="GO" id="GO:0005524">
    <property type="term" value="F:ATP binding"/>
    <property type="evidence" value="ECO:0007669"/>
    <property type="project" value="UniProtKB-UniRule"/>
</dbReference>
<name>A0A1J4MJ90_9CRYT</name>
<evidence type="ECO:0000313" key="6">
    <source>
        <dbReference type="EMBL" id="OII73531.1"/>
    </source>
</evidence>
<dbReference type="CDD" id="cd23790">
    <property type="entry name" value="UBCc_UBE2A_2B"/>
    <property type="match status" value="1"/>
</dbReference>
<accession>A0A1J4MJ90</accession>
<dbReference type="Proteomes" id="UP000186804">
    <property type="component" value="Unassembled WGS sequence"/>
</dbReference>
<dbReference type="InterPro" id="IPR023313">
    <property type="entry name" value="UBQ-conjugating_AS"/>
</dbReference>
<dbReference type="AlphaFoldDB" id="A0A1J4MJ90"/>
<sequence length="160" mass="18243">MSTVARRRIVSDINKVRKGSYSGIFAMPFVENMMFCHAIINGPEGTVWESGTFHLIIHFTEEYPTKSPEVRFLSRIYHPNIYPDGRICLDILQNQWSALFDISSILTSIQSLLNDPNPNSPANIEASETFLKNPNHYNSIVLKCVEDSWCCPDYTLPEDV</sequence>
<gene>
    <name evidence="6" type="ORF">cand_018140</name>
</gene>
<dbReference type="PROSITE" id="PS00183">
    <property type="entry name" value="UBC_1"/>
    <property type="match status" value="1"/>
</dbReference>
<organism evidence="6 7">
    <name type="scientific">Cryptosporidium andersoni</name>
    <dbReference type="NCBI Taxonomy" id="117008"/>
    <lineage>
        <taxon>Eukaryota</taxon>
        <taxon>Sar</taxon>
        <taxon>Alveolata</taxon>
        <taxon>Apicomplexa</taxon>
        <taxon>Conoidasida</taxon>
        <taxon>Coccidia</taxon>
        <taxon>Eucoccidiorida</taxon>
        <taxon>Eimeriorina</taxon>
        <taxon>Cryptosporidiidae</taxon>
        <taxon>Cryptosporidium</taxon>
    </lineage>
</organism>
<dbReference type="GeneID" id="92365999"/>
<dbReference type="RefSeq" id="XP_067067187.1">
    <property type="nucleotide sequence ID" value="XM_067212048.1"/>
</dbReference>
<dbReference type="PANTHER" id="PTHR24067">
    <property type="entry name" value="UBIQUITIN-CONJUGATING ENZYME E2"/>
    <property type="match status" value="1"/>
</dbReference>
<keyword evidence="4" id="KW-0547">Nucleotide-binding</keyword>
<dbReference type="SUPFAM" id="SSF54495">
    <property type="entry name" value="UBC-like"/>
    <property type="match status" value="1"/>
</dbReference>
<comment type="caution">
    <text evidence="6">The sequence shown here is derived from an EMBL/GenBank/DDBJ whole genome shotgun (WGS) entry which is preliminary data.</text>
</comment>